<dbReference type="InterPro" id="IPR002563">
    <property type="entry name" value="Flavin_Rdtase-like_dom"/>
</dbReference>
<dbReference type="Pfam" id="PF01613">
    <property type="entry name" value="Flavin_Reduct"/>
    <property type="match status" value="1"/>
</dbReference>
<keyword evidence="2" id="KW-0560">Oxidoreductase</keyword>
<sequence>MLTAVPYDEHPARKVAAGTTDEGDMRVSETTIDAAEFRKVLGTYPTGVCVITALDEGKPAGMVVGSFTSVSLDPPLVGFFPDKSSTSWPLIEKAGHFCVNVMASDQGPVCKAVTAKGEAKFVGVEYAISDHDLPVIADSIAAIECKLYSVTEAGDHWFVLGQVLRMETVREDEPMLFHRGRYGSFAEKM</sequence>
<dbReference type="Proteomes" id="UP000024329">
    <property type="component" value="Unassembled WGS sequence"/>
</dbReference>
<feature type="domain" description="Flavin reductase like" evidence="3">
    <location>
        <begin position="41"/>
        <end position="184"/>
    </location>
</feature>
<evidence type="ECO:0000313" key="4">
    <source>
        <dbReference type="EMBL" id="EZP84531.1"/>
    </source>
</evidence>
<dbReference type="Gene3D" id="2.30.110.10">
    <property type="entry name" value="Electron Transport, Fmn-binding Protein, Chain A"/>
    <property type="match status" value="1"/>
</dbReference>
<dbReference type="eggNOG" id="COG1853">
    <property type="taxonomic scope" value="Bacteria"/>
</dbReference>
<dbReference type="SMART" id="SM00903">
    <property type="entry name" value="Flavin_Reduct"/>
    <property type="match status" value="1"/>
</dbReference>
<accession>A0A031K3J2</accession>
<dbReference type="GO" id="GO:0042602">
    <property type="term" value="F:riboflavin reductase (NADPH) activity"/>
    <property type="evidence" value="ECO:0007669"/>
    <property type="project" value="TreeGrafter"/>
</dbReference>
<proteinExistence type="inferred from homology"/>
<dbReference type="GO" id="GO:0010181">
    <property type="term" value="F:FMN binding"/>
    <property type="evidence" value="ECO:0007669"/>
    <property type="project" value="InterPro"/>
</dbReference>
<protein>
    <submittedName>
        <fullName evidence="4">Flavin reductase-like, FMN-binding protein</fullName>
    </submittedName>
</protein>
<evidence type="ECO:0000256" key="1">
    <source>
        <dbReference type="ARBA" id="ARBA00008898"/>
    </source>
</evidence>
<dbReference type="AlphaFoldDB" id="A0A031K3J2"/>
<dbReference type="InterPro" id="IPR012349">
    <property type="entry name" value="Split_barrel_FMN-bd"/>
</dbReference>
<comment type="similarity">
    <text evidence="1">Belongs to the non-flavoprotein flavin reductase family.</text>
</comment>
<name>A0A031K3J2_9SPHN</name>
<reference evidence="4 5" key="1">
    <citation type="submission" date="2014-03" db="EMBL/GenBank/DDBJ databases">
        <title>Whole genome sequence of Novosphingobium resinovorum KF1.</title>
        <authorList>
            <person name="Gan H.M."/>
            <person name="Gan H.Y."/>
            <person name="Chew T.H."/>
            <person name="Savka M.A."/>
        </authorList>
    </citation>
    <scope>NUCLEOTIDE SEQUENCE [LARGE SCALE GENOMIC DNA]</scope>
    <source>
        <strain evidence="4 5">KF1</strain>
    </source>
</reference>
<comment type="caution">
    <text evidence="4">The sequence shown here is derived from an EMBL/GenBank/DDBJ whole genome shotgun (WGS) entry which is preliminary data.</text>
</comment>
<evidence type="ECO:0000259" key="3">
    <source>
        <dbReference type="SMART" id="SM00903"/>
    </source>
</evidence>
<dbReference type="PATRIC" id="fig|158500.4.peg.294"/>
<dbReference type="STRING" id="158500.BES08_01495"/>
<dbReference type="EMBL" id="JFYZ01000001">
    <property type="protein sequence ID" value="EZP84531.1"/>
    <property type="molecule type" value="Genomic_DNA"/>
</dbReference>
<gene>
    <name evidence="4" type="ORF">BV97_00286</name>
</gene>
<organism evidence="4 5">
    <name type="scientific">Novosphingobium resinovorum</name>
    <dbReference type="NCBI Taxonomy" id="158500"/>
    <lineage>
        <taxon>Bacteria</taxon>
        <taxon>Pseudomonadati</taxon>
        <taxon>Pseudomonadota</taxon>
        <taxon>Alphaproteobacteria</taxon>
        <taxon>Sphingomonadales</taxon>
        <taxon>Sphingomonadaceae</taxon>
        <taxon>Novosphingobium</taxon>
    </lineage>
</organism>
<evidence type="ECO:0000256" key="2">
    <source>
        <dbReference type="ARBA" id="ARBA00023002"/>
    </source>
</evidence>
<evidence type="ECO:0000313" key="5">
    <source>
        <dbReference type="Proteomes" id="UP000024329"/>
    </source>
</evidence>
<dbReference type="SUPFAM" id="SSF50475">
    <property type="entry name" value="FMN-binding split barrel"/>
    <property type="match status" value="1"/>
</dbReference>
<dbReference type="PANTHER" id="PTHR30466:SF11">
    <property type="entry name" value="FLAVIN-DEPENDENT MONOOXYGENASE, REDUCTASE SUBUNIT HSAB"/>
    <property type="match status" value="1"/>
</dbReference>
<dbReference type="InterPro" id="IPR050268">
    <property type="entry name" value="NADH-dep_flavin_reductase"/>
</dbReference>
<dbReference type="PANTHER" id="PTHR30466">
    <property type="entry name" value="FLAVIN REDUCTASE"/>
    <property type="match status" value="1"/>
</dbReference>